<evidence type="ECO:0000313" key="3">
    <source>
        <dbReference type="EMBL" id="MEO3715936.1"/>
    </source>
</evidence>
<dbReference type="Gene3D" id="3.30.559.30">
    <property type="entry name" value="Nonribosomal peptide synthetase, condensation domain"/>
    <property type="match status" value="1"/>
</dbReference>
<feature type="domain" description="TubC N-terminal docking" evidence="2">
    <location>
        <begin position="3"/>
        <end position="50"/>
    </location>
</feature>
<dbReference type="Pfam" id="PF18563">
    <property type="entry name" value="TubC_N"/>
    <property type="match status" value="1"/>
</dbReference>
<dbReference type="EMBL" id="JBDPZC010000029">
    <property type="protein sequence ID" value="MEO3715936.1"/>
    <property type="molecule type" value="Genomic_DNA"/>
</dbReference>
<dbReference type="PANTHER" id="PTHR45527">
    <property type="entry name" value="NONRIBOSOMAL PEPTIDE SYNTHETASE"/>
    <property type="match status" value="1"/>
</dbReference>
<feature type="non-terminal residue" evidence="3">
    <location>
        <position position="563"/>
    </location>
</feature>
<dbReference type="InterPro" id="IPR044894">
    <property type="entry name" value="TubC_N_sf"/>
</dbReference>
<dbReference type="Gene3D" id="3.30.559.10">
    <property type="entry name" value="Chloramphenicol acetyltransferase-like domain"/>
    <property type="match status" value="1"/>
</dbReference>
<evidence type="ECO:0000259" key="2">
    <source>
        <dbReference type="Pfam" id="PF18563"/>
    </source>
</evidence>
<gene>
    <name evidence="3" type="ORF">ABDJ40_24445</name>
</gene>
<accession>A0ABV0GLQ3</accession>
<dbReference type="InterPro" id="IPR041464">
    <property type="entry name" value="TubC_N"/>
</dbReference>
<dbReference type="Pfam" id="PF00668">
    <property type="entry name" value="Condensation"/>
    <property type="match status" value="1"/>
</dbReference>
<name>A0ABV0GLQ3_9BURK</name>
<dbReference type="Proteomes" id="UP001462640">
    <property type="component" value="Unassembled WGS sequence"/>
</dbReference>
<dbReference type="PANTHER" id="PTHR45527:SF1">
    <property type="entry name" value="FATTY ACID SYNTHASE"/>
    <property type="match status" value="1"/>
</dbReference>
<proteinExistence type="predicted"/>
<dbReference type="RefSeq" id="WP_347613701.1">
    <property type="nucleotide sequence ID" value="NZ_JBDPZC010000029.1"/>
</dbReference>
<evidence type="ECO:0000313" key="4">
    <source>
        <dbReference type="Proteomes" id="UP001462640"/>
    </source>
</evidence>
<dbReference type="SUPFAM" id="SSF52777">
    <property type="entry name" value="CoA-dependent acyltransferases"/>
    <property type="match status" value="2"/>
</dbReference>
<organism evidence="3 4">
    <name type="scientific">Roseateles flavus</name>
    <dbReference type="NCBI Taxonomy" id="3149041"/>
    <lineage>
        <taxon>Bacteria</taxon>
        <taxon>Pseudomonadati</taxon>
        <taxon>Pseudomonadota</taxon>
        <taxon>Betaproteobacteria</taxon>
        <taxon>Burkholderiales</taxon>
        <taxon>Sphaerotilaceae</taxon>
        <taxon>Roseateles</taxon>
    </lineage>
</organism>
<dbReference type="InterPro" id="IPR023213">
    <property type="entry name" value="CAT-like_dom_sf"/>
</dbReference>
<dbReference type="Gene3D" id="1.10.10.1830">
    <property type="entry name" value="Non-ribosomal peptide synthase, adenylation domain"/>
    <property type="match status" value="1"/>
</dbReference>
<feature type="domain" description="Condensation" evidence="1">
    <location>
        <begin position="87"/>
        <end position="533"/>
    </location>
</feature>
<dbReference type="InterPro" id="IPR001242">
    <property type="entry name" value="Condensation_dom"/>
</dbReference>
<evidence type="ECO:0000259" key="1">
    <source>
        <dbReference type="Pfam" id="PF00668"/>
    </source>
</evidence>
<protein>
    <submittedName>
        <fullName evidence="3">Condensation domain-containing protein</fullName>
    </submittedName>
</protein>
<dbReference type="CDD" id="cd19544">
    <property type="entry name" value="E-C_NRPS"/>
    <property type="match status" value="1"/>
</dbReference>
<comment type="caution">
    <text evidence="3">The sequence shown here is derived from an EMBL/GenBank/DDBJ whole genome shotgun (WGS) entry which is preliminary data.</text>
</comment>
<sequence length="563" mass="62177">MNIESLLQQLQEKNIQLHIDGEQLLVRAPKGAMNADLAQQLKLHKAELLEAVRARLRITPDMLPLVQLSQDAIDGIVAGVEGGAANVQDIYPLAPLQEGILFHHLMETEGDAYLLPSLYRFKDRARLDRFLEAVQGVIKRHDILRTGLSWDGLDQPVQVVRRQVTLPVEELQLDPLQGEPASQLEARLDPRRVRLDLRQAPLLRCYIAADGHDGRWLLRILAHHLAVDHTTMDLLVQEAMAIERGEGASLPPPVPFRNFIAQARLGARDDAHEAFFKRLLSDIDGPTAPFGLLDVRGDGSRIAEARLPVSPAMTEALRSCVRRLGVSMASVAHLAWSMVLARTSGRHAVVFGTVLFGRMHGGTQVHRALGMFINTLPFRMDVNALGVERALKQAHRLMAELLGHEQASLALAQRCSGVDAQTPLFSSLLNFRHSAVDEGGESAKQDNVAEAQAEDIEDLGGHERTNYPLTLSVDDFGPALMITAQVQEAVDPERVCRFVHRAFEVLLEALTSRPETPLASLDVLPSQERAQLLGWGVSQREYPREEGLAALFARQVQARAQAV</sequence>
<reference evidence="3 4" key="1">
    <citation type="submission" date="2024-05" db="EMBL/GenBank/DDBJ databases">
        <title>Roseateles sp. 2.12 16S ribosomal RNA gene Genome sequencing and assembly.</title>
        <authorList>
            <person name="Woo H."/>
        </authorList>
    </citation>
    <scope>NUCLEOTIDE SEQUENCE [LARGE SCALE GENOMIC DNA]</scope>
    <source>
        <strain evidence="3 4">2.12</strain>
    </source>
</reference>
<keyword evidence="4" id="KW-1185">Reference proteome</keyword>